<keyword evidence="3" id="KW-1133">Transmembrane helix</keyword>
<evidence type="ECO:0000313" key="4">
    <source>
        <dbReference type="EMBL" id="MFC4135333.1"/>
    </source>
</evidence>
<dbReference type="RefSeq" id="WP_253756523.1">
    <property type="nucleotide sequence ID" value="NZ_JAMZDZ010000001.1"/>
</dbReference>
<dbReference type="EMBL" id="JBHSAY010000021">
    <property type="protein sequence ID" value="MFC4135333.1"/>
    <property type="molecule type" value="Genomic_DNA"/>
</dbReference>
<gene>
    <name evidence="4" type="ORF">ACFOZ4_32380</name>
</gene>
<name>A0ABV8LYB1_9ACTN</name>
<evidence type="ECO:0000256" key="2">
    <source>
        <dbReference type="SAM" id="MobiDB-lite"/>
    </source>
</evidence>
<keyword evidence="1" id="KW-0175">Coiled coil</keyword>
<keyword evidence="3" id="KW-0812">Transmembrane</keyword>
<feature type="compositionally biased region" description="Low complexity" evidence="2">
    <location>
        <begin position="83"/>
        <end position="98"/>
    </location>
</feature>
<feature type="compositionally biased region" description="Pro residues" evidence="2">
    <location>
        <begin position="47"/>
        <end position="65"/>
    </location>
</feature>
<proteinExistence type="predicted"/>
<feature type="coiled-coil region" evidence="1">
    <location>
        <begin position="207"/>
        <end position="241"/>
    </location>
</feature>
<keyword evidence="5" id="KW-1185">Reference proteome</keyword>
<evidence type="ECO:0000256" key="3">
    <source>
        <dbReference type="SAM" id="Phobius"/>
    </source>
</evidence>
<feature type="compositionally biased region" description="Pro residues" evidence="2">
    <location>
        <begin position="13"/>
        <end position="22"/>
    </location>
</feature>
<reference evidence="5" key="1">
    <citation type="journal article" date="2019" name="Int. J. Syst. Evol. Microbiol.">
        <title>The Global Catalogue of Microorganisms (GCM) 10K type strain sequencing project: providing services to taxonomists for standard genome sequencing and annotation.</title>
        <authorList>
            <consortium name="The Broad Institute Genomics Platform"/>
            <consortium name="The Broad Institute Genome Sequencing Center for Infectious Disease"/>
            <person name="Wu L."/>
            <person name="Ma J."/>
        </authorList>
    </citation>
    <scope>NUCLEOTIDE SEQUENCE [LARGE SCALE GENOMIC DNA]</scope>
    <source>
        <strain evidence="5">CGMCC 4.7289</strain>
    </source>
</reference>
<accession>A0ABV8LYB1</accession>
<sequence length="280" mass="28235">MTNPEPESSQPPVAQPPQPVQPAQPVAPVVPPQPVAPAAENTMPLSPWTPPSQPAQPAYPAPAPAQQPTAAYPPVQQPPAAPAQPAYAQTTAQPAYQPGGATVPPAQPTVAGNPPTGYPTSAVPAQPVSGAAYPTSAYPATGAPYSAVPAGPPGPKKGPAVLILSILVGVLVLALGTVTTLYLVKASDASKQEKAAATQAATDAKDLADLKAQLTTTKGEAEKLKQDLEGAKNANAEKLKLLTACVDAVDKMMTSTTQAAFNKAFPAMRAACEAAQIATS</sequence>
<keyword evidence="3" id="KW-0472">Membrane</keyword>
<dbReference type="PRINTS" id="PR01217">
    <property type="entry name" value="PRICHEXTENSN"/>
</dbReference>
<evidence type="ECO:0000313" key="5">
    <source>
        <dbReference type="Proteomes" id="UP001595816"/>
    </source>
</evidence>
<feature type="transmembrane region" description="Helical" evidence="3">
    <location>
        <begin position="160"/>
        <end position="184"/>
    </location>
</feature>
<evidence type="ECO:0000256" key="1">
    <source>
        <dbReference type="SAM" id="Coils"/>
    </source>
</evidence>
<organism evidence="4 5">
    <name type="scientific">Hamadaea flava</name>
    <dbReference type="NCBI Taxonomy" id="1742688"/>
    <lineage>
        <taxon>Bacteria</taxon>
        <taxon>Bacillati</taxon>
        <taxon>Actinomycetota</taxon>
        <taxon>Actinomycetes</taxon>
        <taxon>Micromonosporales</taxon>
        <taxon>Micromonosporaceae</taxon>
        <taxon>Hamadaea</taxon>
    </lineage>
</organism>
<feature type="region of interest" description="Disordered" evidence="2">
    <location>
        <begin position="1"/>
        <end position="123"/>
    </location>
</feature>
<dbReference type="Proteomes" id="UP001595816">
    <property type="component" value="Unassembled WGS sequence"/>
</dbReference>
<protein>
    <submittedName>
        <fullName evidence="4">Uncharacterized protein</fullName>
    </submittedName>
</protein>
<comment type="caution">
    <text evidence="4">The sequence shown here is derived from an EMBL/GenBank/DDBJ whole genome shotgun (WGS) entry which is preliminary data.</text>
</comment>